<organism evidence="1 2">
    <name type="scientific">Ajellomyces dermatitidis (strain ER-3 / ATCC MYA-2586)</name>
    <name type="common">Blastomyces dermatitidis</name>
    <dbReference type="NCBI Taxonomy" id="559297"/>
    <lineage>
        <taxon>Eukaryota</taxon>
        <taxon>Fungi</taxon>
        <taxon>Dikarya</taxon>
        <taxon>Ascomycota</taxon>
        <taxon>Pezizomycotina</taxon>
        <taxon>Eurotiomycetes</taxon>
        <taxon>Eurotiomycetidae</taxon>
        <taxon>Onygenales</taxon>
        <taxon>Ajellomycetaceae</taxon>
        <taxon>Blastomyces</taxon>
    </lineage>
</organism>
<keyword evidence="2" id="KW-1185">Reference proteome</keyword>
<reference evidence="1" key="1">
    <citation type="submission" date="2009-02" db="EMBL/GenBank/DDBJ databases">
        <title>The Genome Sequence of Blastomyces dermatitidis strain ER-3.</title>
        <authorList>
            <consortium name="The Broad Institute Genome Sequencing Platform"/>
            <consortium name="Broad Institute Microbial Sequencing Center."/>
            <person name="Champion M."/>
            <person name="Cuomo C."/>
            <person name="Ma L.-J."/>
            <person name="Henn M.R."/>
            <person name="Klein B."/>
            <person name="Goldman B."/>
            <person name="Young S."/>
            <person name="Kodira C.D."/>
            <person name="Zeng Q."/>
            <person name="Koehrsen M."/>
            <person name="Alvarado L."/>
            <person name="Berlin A.M."/>
            <person name="Heiman D.I."/>
            <person name="Hepburn T.A."/>
            <person name="Saif S."/>
            <person name="Shea T.D."/>
            <person name="Shenoy N."/>
            <person name="Sykes S."/>
            <person name="Galagan J."/>
            <person name="Nusbaum C."/>
            <person name="Birren B."/>
        </authorList>
    </citation>
    <scope>NUCLEOTIDE SEQUENCE</scope>
    <source>
        <strain evidence="1">ER-3</strain>
    </source>
</reference>
<name>A0ABX2VUK1_AJEDR</name>
<sequence length="216" mass="24806">MLVFALQSFEPCLLNQCLLGCVELQITVPMNEYVASSCCVLCGEELIQQYVEPLTPNIKWFCSFRAGKSSLFTSDLTVMKVTFDPTEYPNRPKRSIQRSVTICRSKRDLESIYCFHLACWPNLKADQLYLSATWRVPWHPLHGPFFPVNPYTDRFTLSRALNRLTTASHWKESTPSDEGRSSSDFSELTRLLRGILNRLPAEIVSLIWMYLQPCPA</sequence>
<evidence type="ECO:0008006" key="3">
    <source>
        <dbReference type="Google" id="ProtNLM"/>
    </source>
</evidence>
<evidence type="ECO:0000313" key="2">
    <source>
        <dbReference type="Proteomes" id="UP000002039"/>
    </source>
</evidence>
<dbReference type="GeneID" id="69025971"/>
<evidence type="ECO:0000313" key="1">
    <source>
        <dbReference type="EMBL" id="OAT00845.1"/>
    </source>
</evidence>
<dbReference type="EMBL" id="EQ999975">
    <property type="protein sequence ID" value="OAT00845.1"/>
    <property type="molecule type" value="Genomic_DNA"/>
</dbReference>
<dbReference type="RefSeq" id="XP_045280572.1">
    <property type="nucleotide sequence ID" value="XM_045419357.1"/>
</dbReference>
<gene>
    <name evidence="1" type="ORF">BDCG_03708</name>
</gene>
<dbReference type="EMBL" id="EQ999975">
    <property type="protein sequence ID" value="OAT00844.1"/>
    <property type="molecule type" value="Genomic_DNA"/>
</dbReference>
<accession>A0ABX2VUK1</accession>
<dbReference type="RefSeq" id="XP_045280571.1">
    <property type="nucleotide sequence ID" value="XM_045419356.1"/>
</dbReference>
<reference evidence="2" key="2">
    <citation type="journal article" date="2015" name="PLoS Genet.">
        <title>The dynamic genome and transcriptome of the human fungal pathogen Blastomyces and close relative Emmonsia.</title>
        <authorList>
            <person name="Munoz J.F."/>
            <person name="Gauthier G.M."/>
            <person name="Desjardins C.A."/>
            <person name="Gallo J.E."/>
            <person name="Holder J."/>
            <person name="Sullivan T.D."/>
            <person name="Marty A.J."/>
            <person name="Carmen J.C."/>
            <person name="Chen Z."/>
            <person name="Ding L."/>
            <person name="Gujja S."/>
            <person name="Magrini V."/>
            <person name="Misas E."/>
            <person name="Mitreva M."/>
            <person name="Priest M."/>
            <person name="Saif S."/>
            <person name="Whiston E.A."/>
            <person name="Young S."/>
            <person name="Zeng Q."/>
            <person name="Goldman W.E."/>
            <person name="Mardis E.R."/>
            <person name="Taylor J.W."/>
            <person name="McEwen J.G."/>
            <person name="Clay O.K."/>
            <person name="Klein B.S."/>
            <person name="Cuomo C.A."/>
        </authorList>
    </citation>
    <scope>NUCLEOTIDE SEQUENCE [LARGE SCALE GENOMIC DNA]</scope>
    <source>
        <strain evidence="2">ER-3 / ATCC MYA-2586</strain>
    </source>
</reference>
<protein>
    <recommendedName>
        <fullName evidence="3">F-box domain-containing protein</fullName>
    </recommendedName>
</protein>
<dbReference type="Proteomes" id="UP000002039">
    <property type="component" value="Unassembled WGS sequence"/>
</dbReference>
<proteinExistence type="predicted"/>